<evidence type="ECO:0000313" key="2">
    <source>
        <dbReference type="Proteomes" id="UP000631114"/>
    </source>
</evidence>
<gene>
    <name evidence="1" type="ORF">IFM89_009004</name>
</gene>
<protein>
    <submittedName>
        <fullName evidence="1">Uncharacterized protein</fullName>
    </submittedName>
</protein>
<reference evidence="1 2" key="1">
    <citation type="submission" date="2020-10" db="EMBL/GenBank/DDBJ databases">
        <title>The Coptis chinensis genome and diversification of protoberbering-type alkaloids.</title>
        <authorList>
            <person name="Wang B."/>
            <person name="Shu S."/>
            <person name="Song C."/>
            <person name="Liu Y."/>
        </authorList>
    </citation>
    <scope>NUCLEOTIDE SEQUENCE [LARGE SCALE GENOMIC DNA]</scope>
    <source>
        <strain evidence="1">HL-2020</strain>
        <tissue evidence="1">Leaf</tissue>
    </source>
</reference>
<sequence>MKFLSKVWYVGCVETFRVLVGDTIDRVFGSLVCAEIFRYFDGDRIYFKFQPI</sequence>
<dbReference type="AlphaFoldDB" id="A0A835HLW0"/>
<dbReference type="EMBL" id="JADFTS010000006">
    <property type="protein sequence ID" value="KAF9600408.1"/>
    <property type="molecule type" value="Genomic_DNA"/>
</dbReference>
<keyword evidence="2" id="KW-1185">Reference proteome</keyword>
<organism evidence="1 2">
    <name type="scientific">Coptis chinensis</name>
    <dbReference type="NCBI Taxonomy" id="261450"/>
    <lineage>
        <taxon>Eukaryota</taxon>
        <taxon>Viridiplantae</taxon>
        <taxon>Streptophyta</taxon>
        <taxon>Embryophyta</taxon>
        <taxon>Tracheophyta</taxon>
        <taxon>Spermatophyta</taxon>
        <taxon>Magnoliopsida</taxon>
        <taxon>Ranunculales</taxon>
        <taxon>Ranunculaceae</taxon>
        <taxon>Coptidoideae</taxon>
        <taxon>Coptis</taxon>
    </lineage>
</organism>
<evidence type="ECO:0000313" key="1">
    <source>
        <dbReference type="EMBL" id="KAF9600408.1"/>
    </source>
</evidence>
<comment type="caution">
    <text evidence="1">The sequence shown here is derived from an EMBL/GenBank/DDBJ whole genome shotgun (WGS) entry which is preliminary data.</text>
</comment>
<name>A0A835HLW0_9MAGN</name>
<proteinExistence type="predicted"/>
<dbReference type="Proteomes" id="UP000631114">
    <property type="component" value="Unassembled WGS sequence"/>
</dbReference>
<accession>A0A835HLW0</accession>